<dbReference type="InterPro" id="IPR029044">
    <property type="entry name" value="Nucleotide-diphossugar_trans"/>
</dbReference>
<dbReference type="PANTHER" id="PTHR43777:SF1">
    <property type="entry name" value="MOLYBDENUM COFACTOR CYTIDYLYLTRANSFERASE"/>
    <property type="match status" value="1"/>
</dbReference>
<dbReference type="Pfam" id="PF12804">
    <property type="entry name" value="NTP_transf_3"/>
    <property type="match status" value="1"/>
</dbReference>
<name>A0ABV1AJN4_9FIRM</name>
<dbReference type="InterPro" id="IPR025877">
    <property type="entry name" value="MobA-like_NTP_Trfase"/>
</dbReference>
<dbReference type="RefSeq" id="WP_302700435.1">
    <property type="nucleotide sequence ID" value="NZ_JBBMEI010000011.1"/>
</dbReference>
<accession>A0ABV1AJN4</accession>
<dbReference type="Pfam" id="PF19842">
    <property type="entry name" value="YqeC"/>
    <property type="match status" value="1"/>
</dbReference>
<evidence type="ECO:0000313" key="2">
    <source>
        <dbReference type="EMBL" id="MEQ2357738.1"/>
    </source>
</evidence>
<dbReference type="Proteomes" id="UP001446032">
    <property type="component" value="Unassembled WGS sequence"/>
</dbReference>
<comment type="caution">
    <text evidence="2">The sequence shown here is derived from an EMBL/GenBank/DDBJ whole genome shotgun (WGS) entry which is preliminary data.</text>
</comment>
<evidence type="ECO:0000313" key="3">
    <source>
        <dbReference type="Proteomes" id="UP001446032"/>
    </source>
</evidence>
<dbReference type="Gene3D" id="3.90.550.10">
    <property type="entry name" value="Spore Coat Polysaccharide Biosynthesis Protein SpsA, Chain A"/>
    <property type="match status" value="1"/>
</dbReference>
<dbReference type="NCBIfam" id="TIGR03172">
    <property type="entry name" value="selenium cofactor biosynthesis protein YqeC"/>
    <property type="match status" value="1"/>
</dbReference>
<dbReference type="InterPro" id="IPR017587">
    <property type="entry name" value="YqeC"/>
</dbReference>
<proteinExistence type="predicted"/>
<keyword evidence="3" id="KW-1185">Reference proteome</keyword>
<evidence type="ECO:0000259" key="1">
    <source>
        <dbReference type="Pfam" id="PF12804"/>
    </source>
</evidence>
<organism evidence="2 3">
    <name type="scientific">Blautia intestinihominis</name>
    <dbReference type="NCBI Taxonomy" id="3133152"/>
    <lineage>
        <taxon>Bacteria</taxon>
        <taxon>Bacillati</taxon>
        <taxon>Bacillota</taxon>
        <taxon>Clostridia</taxon>
        <taxon>Lachnospirales</taxon>
        <taxon>Lachnospiraceae</taxon>
        <taxon>Blautia</taxon>
    </lineage>
</organism>
<dbReference type="PANTHER" id="PTHR43777">
    <property type="entry name" value="MOLYBDENUM COFACTOR CYTIDYLYLTRANSFERASE"/>
    <property type="match status" value="1"/>
</dbReference>
<dbReference type="SUPFAM" id="SSF53448">
    <property type="entry name" value="Nucleotide-diphospho-sugar transferases"/>
    <property type="match status" value="1"/>
</dbReference>
<gene>
    <name evidence="2" type="primary">yqeC</name>
    <name evidence="2" type="ORF">WMO75_05160</name>
</gene>
<sequence length="457" mass="50548">MKKILLEALAINAEKISTIAVVGGGGKTSLIFRLMESFVSIGKKVIVTTTTHMAYEPERPFVEDGDIDGVWKDLQRYHYTVAASLDRATEKIGCLSEEKLEELRGLADVLLIEADGAKRLPLKVPGEREPVIPEFAEMVIGVVGVDALGEPIQKTCHRPEKVADFLGKGMEEVVTEDDIVKIAVSAEALRKCVDGREYCVLLNKADIRGKAEAAERIAGKLEEQGVHAVWGSLQKQNYNSICNCIDRTEEKAEVWMNKLQEPQNKGSQAQEKPTFIMLAAGNSRRFGSNKLLYEIGGVPMYLRTLHKLQKAASELGNCEIIVVTQYEEIASKAQESGVRVLINSHPERGISSSMQIGLAAAKESAACLFIVSDQPWLTTETIVNLVHKFQSEHKGMACTLLNDKTGNPCIFSRKYYQELQEITGDKGGKQIINRHPEDVAYLEIEDAKELVDVDTLY</sequence>
<dbReference type="EMBL" id="JBBMEI010000011">
    <property type="protein sequence ID" value="MEQ2357738.1"/>
    <property type="molecule type" value="Genomic_DNA"/>
</dbReference>
<protein>
    <submittedName>
        <fullName evidence="2">Selenium cofactor biosynthesis protein YqeC</fullName>
    </submittedName>
</protein>
<feature type="domain" description="MobA-like NTP transferase" evidence="1">
    <location>
        <begin position="276"/>
        <end position="437"/>
    </location>
</feature>
<reference evidence="2 3" key="1">
    <citation type="submission" date="2024-03" db="EMBL/GenBank/DDBJ databases">
        <title>Human intestinal bacterial collection.</title>
        <authorList>
            <person name="Pauvert C."/>
            <person name="Hitch T.C.A."/>
            <person name="Clavel T."/>
        </authorList>
    </citation>
    <scope>NUCLEOTIDE SEQUENCE [LARGE SCALE GENOMIC DNA]</scope>
    <source>
        <strain evidence="2 3">CLA-AA-H95</strain>
    </source>
</reference>
<dbReference type="CDD" id="cd04182">
    <property type="entry name" value="GT_2_like_f"/>
    <property type="match status" value="1"/>
</dbReference>